<dbReference type="Proteomes" id="UP000821866">
    <property type="component" value="Chromosome 1"/>
</dbReference>
<sequence>MVCGIWNSREKLLSSAAATPKRCRLRGSAFSKVEEALVKWLKAARSKNLPISRPLLVEKALVFVSQLNHGNIVCNNVWLARFKARHGITTRTVSGEGAAADVDGAEQWQNDDASDTIDQTSDIVDKACKTLLAEVLEWQGVTEGISFPDFRDADSGVQTSPDMSDEAIVASVVEMSPNDSDEDDMESNNTGDPGPTVAEGAHCVSVVREVEEIKKKLKLDMHLDQYFVDANEVRVLLGFVGDFQH</sequence>
<feature type="region of interest" description="Disordered" evidence="3">
    <location>
        <begin position="177"/>
        <end position="198"/>
    </location>
</feature>
<feature type="domain" description="HTH CENPB-type" evidence="4">
    <location>
        <begin position="21"/>
        <end position="92"/>
    </location>
</feature>
<evidence type="ECO:0000256" key="1">
    <source>
        <dbReference type="ARBA" id="ARBA00004123"/>
    </source>
</evidence>
<dbReference type="Gene3D" id="1.10.10.60">
    <property type="entry name" value="Homeodomain-like"/>
    <property type="match status" value="1"/>
</dbReference>
<dbReference type="AlphaFoldDB" id="A0A9J6EXD5"/>
<dbReference type="PANTHER" id="PTHR19303">
    <property type="entry name" value="TRANSPOSON"/>
    <property type="match status" value="1"/>
</dbReference>
<comment type="caution">
    <text evidence="5">The sequence shown here is derived from an EMBL/GenBank/DDBJ whole genome shotgun (WGS) entry which is preliminary data.</text>
</comment>
<protein>
    <recommendedName>
        <fullName evidence="4">HTH CENPB-type domain-containing protein</fullName>
    </recommendedName>
</protein>
<dbReference type="SMART" id="SM00674">
    <property type="entry name" value="CENPB"/>
    <property type="match status" value="1"/>
</dbReference>
<comment type="subcellular location">
    <subcellularLocation>
        <location evidence="1">Nucleus</location>
    </subcellularLocation>
</comment>
<evidence type="ECO:0000313" key="6">
    <source>
        <dbReference type="Proteomes" id="UP000821866"/>
    </source>
</evidence>
<dbReference type="PROSITE" id="PS51253">
    <property type="entry name" value="HTH_CENPB"/>
    <property type="match status" value="1"/>
</dbReference>
<dbReference type="InterPro" id="IPR006600">
    <property type="entry name" value="HTH_CenpB_DNA-bd_dom"/>
</dbReference>
<dbReference type="GO" id="GO:0003677">
    <property type="term" value="F:DNA binding"/>
    <property type="evidence" value="ECO:0007669"/>
    <property type="project" value="UniProtKB-KW"/>
</dbReference>
<name>A0A9J6EXD5_RHIMP</name>
<gene>
    <name evidence="5" type="ORF">HPB51_004073</name>
</gene>
<keyword evidence="2" id="KW-0238">DNA-binding</keyword>
<organism evidence="5 6">
    <name type="scientific">Rhipicephalus microplus</name>
    <name type="common">Cattle tick</name>
    <name type="synonym">Boophilus microplus</name>
    <dbReference type="NCBI Taxonomy" id="6941"/>
    <lineage>
        <taxon>Eukaryota</taxon>
        <taxon>Metazoa</taxon>
        <taxon>Ecdysozoa</taxon>
        <taxon>Arthropoda</taxon>
        <taxon>Chelicerata</taxon>
        <taxon>Arachnida</taxon>
        <taxon>Acari</taxon>
        <taxon>Parasitiformes</taxon>
        <taxon>Ixodida</taxon>
        <taxon>Ixodoidea</taxon>
        <taxon>Ixodidae</taxon>
        <taxon>Rhipicephalinae</taxon>
        <taxon>Rhipicephalus</taxon>
        <taxon>Boophilus</taxon>
    </lineage>
</organism>
<dbReference type="PANTHER" id="PTHR19303:SF73">
    <property type="entry name" value="PROTEIN PDC2"/>
    <property type="match status" value="1"/>
</dbReference>
<keyword evidence="6" id="KW-1185">Reference proteome</keyword>
<dbReference type="InterPro" id="IPR009057">
    <property type="entry name" value="Homeodomain-like_sf"/>
</dbReference>
<dbReference type="InterPro" id="IPR050863">
    <property type="entry name" value="CenT-Element_Derived"/>
</dbReference>
<dbReference type="SUPFAM" id="SSF46689">
    <property type="entry name" value="Homeodomain-like"/>
    <property type="match status" value="1"/>
</dbReference>
<evidence type="ECO:0000259" key="4">
    <source>
        <dbReference type="PROSITE" id="PS51253"/>
    </source>
</evidence>
<proteinExistence type="predicted"/>
<evidence type="ECO:0000256" key="3">
    <source>
        <dbReference type="SAM" id="MobiDB-lite"/>
    </source>
</evidence>
<reference evidence="5" key="2">
    <citation type="submission" date="2021-09" db="EMBL/GenBank/DDBJ databases">
        <authorList>
            <person name="Jia N."/>
            <person name="Wang J."/>
            <person name="Shi W."/>
            <person name="Du L."/>
            <person name="Sun Y."/>
            <person name="Zhan W."/>
            <person name="Jiang J."/>
            <person name="Wang Q."/>
            <person name="Zhang B."/>
            <person name="Ji P."/>
            <person name="Sakyi L.B."/>
            <person name="Cui X."/>
            <person name="Yuan T."/>
            <person name="Jiang B."/>
            <person name="Yang W."/>
            <person name="Lam T.T.-Y."/>
            <person name="Chang Q."/>
            <person name="Ding S."/>
            <person name="Wang X."/>
            <person name="Zhu J."/>
            <person name="Ruan X."/>
            <person name="Zhao L."/>
            <person name="Wei J."/>
            <person name="Que T."/>
            <person name="Du C."/>
            <person name="Cheng J."/>
            <person name="Dai P."/>
            <person name="Han X."/>
            <person name="Huang E."/>
            <person name="Gao Y."/>
            <person name="Liu J."/>
            <person name="Shao H."/>
            <person name="Ye R."/>
            <person name="Li L."/>
            <person name="Wei W."/>
            <person name="Wang X."/>
            <person name="Wang C."/>
            <person name="Huo Q."/>
            <person name="Li W."/>
            <person name="Guo W."/>
            <person name="Chen H."/>
            <person name="Chen S."/>
            <person name="Zhou L."/>
            <person name="Zhou L."/>
            <person name="Ni X."/>
            <person name="Tian J."/>
            <person name="Zhou Y."/>
            <person name="Sheng Y."/>
            <person name="Liu T."/>
            <person name="Pan Y."/>
            <person name="Xia L."/>
            <person name="Li J."/>
            <person name="Zhao F."/>
            <person name="Cao W."/>
        </authorList>
    </citation>
    <scope>NUCLEOTIDE SEQUENCE</scope>
    <source>
        <strain evidence="5">Rmic-2018</strain>
        <tissue evidence="5">Larvae</tissue>
    </source>
</reference>
<dbReference type="Pfam" id="PF03221">
    <property type="entry name" value="HTH_Tnp_Tc5"/>
    <property type="match status" value="1"/>
</dbReference>
<evidence type="ECO:0000313" key="5">
    <source>
        <dbReference type="EMBL" id="KAH8038961.1"/>
    </source>
</evidence>
<dbReference type="EMBL" id="JABSTU010000001">
    <property type="protein sequence ID" value="KAH8038961.1"/>
    <property type="molecule type" value="Genomic_DNA"/>
</dbReference>
<dbReference type="GO" id="GO:0005634">
    <property type="term" value="C:nucleus"/>
    <property type="evidence" value="ECO:0007669"/>
    <property type="project" value="UniProtKB-SubCell"/>
</dbReference>
<evidence type="ECO:0000256" key="2">
    <source>
        <dbReference type="ARBA" id="ARBA00023125"/>
    </source>
</evidence>
<reference evidence="5" key="1">
    <citation type="journal article" date="2020" name="Cell">
        <title>Large-Scale Comparative Analyses of Tick Genomes Elucidate Their Genetic Diversity and Vector Capacities.</title>
        <authorList>
            <consortium name="Tick Genome and Microbiome Consortium (TIGMIC)"/>
            <person name="Jia N."/>
            <person name="Wang J."/>
            <person name="Shi W."/>
            <person name="Du L."/>
            <person name="Sun Y."/>
            <person name="Zhan W."/>
            <person name="Jiang J.F."/>
            <person name="Wang Q."/>
            <person name="Zhang B."/>
            <person name="Ji P."/>
            <person name="Bell-Sakyi L."/>
            <person name="Cui X.M."/>
            <person name="Yuan T.T."/>
            <person name="Jiang B.G."/>
            <person name="Yang W.F."/>
            <person name="Lam T.T."/>
            <person name="Chang Q.C."/>
            <person name="Ding S.J."/>
            <person name="Wang X.J."/>
            <person name="Zhu J.G."/>
            <person name="Ruan X.D."/>
            <person name="Zhao L."/>
            <person name="Wei J.T."/>
            <person name="Ye R.Z."/>
            <person name="Que T.C."/>
            <person name="Du C.H."/>
            <person name="Zhou Y.H."/>
            <person name="Cheng J.X."/>
            <person name="Dai P.F."/>
            <person name="Guo W.B."/>
            <person name="Han X.H."/>
            <person name="Huang E.J."/>
            <person name="Li L.F."/>
            <person name="Wei W."/>
            <person name="Gao Y.C."/>
            <person name="Liu J.Z."/>
            <person name="Shao H.Z."/>
            <person name="Wang X."/>
            <person name="Wang C.C."/>
            <person name="Yang T.C."/>
            <person name="Huo Q.B."/>
            <person name="Li W."/>
            <person name="Chen H.Y."/>
            <person name="Chen S.E."/>
            <person name="Zhou L.G."/>
            <person name="Ni X.B."/>
            <person name="Tian J.H."/>
            <person name="Sheng Y."/>
            <person name="Liu T."/>
            <person name="Pan Y.S."/>
            <person name="Xia L.Y."/>
            <person name="Li J."/>
            <person name="Zhao F."/>
            <person name="Cao W.C."/>
        </authorList>
    </citation>
    <scope>NUCLEOTIDE SEQUENCE</scope>
    <source>
        <strain evidence="5">Rmic-2018</strain>
    </source>
</reference>
<accession>A0A9J6EXD5</accession>
<dbReference type="VEuPathDB" id="VectorBase:LOC119169510"/>